<dbReference type="PANTHER" id="PTHR35923:SF2">
    <property type="entry name" value="ENDOGLUCANASE"/>
    <property type="match status" value="1"/>
</dbReference>
<keyword evidence="5" id="KW-0812">Transmembrane</keyword>
<sequence>MHQPPQRRTSLERDGPTIGPDGKSIRRFQKYGGRRAVWPGALALILGISAAIGALVYWGVYEHNQMLGRLPNAANQAQIYGSGHTISDGSNVTTTPKEDIEVTNPIEYKDRMCQQPNYVSKKNQIFAINAAGTETPIRIKGINWLGMEGYSHVISGLWDGPRSGNTLYRIGKMLSDNKFNAVRFPIDIFTASVNNKIEANFNTNSQRALANVKNYTDQIRLLAEGLGQFNIGVVLDFNTRTREDDCNATDQSVIAIGNRISSEEGGTTGNGWFSAYITQKEYDAAVTNLAKALCDAKHWNVMGIDIKDAPQGSAGLWDGEDKTSWQKFASKMATSINKACPSWLVFAQGLDGKTDFPLPDKTPRKIANPPGASLGDAILSPIKGSLPNKVVYAPPFWGPSVKPWPYFYKASTGGTTLDTFTEFSTQADMTASVNAAMTKIFGDLLGQQDSAVVLSSFGSLYGSDDKHPKNSSTMAVNAMIAAMTSTGKTLAGGFWWSLNPDNNWAHPAPDKDTSAMNGLIDTTWRATNPNHMAATKLMDAMPGLAPLPCDPR</sequence>
<evidence type="ECO:0000256" key="1">
    <source>
        <dbReference type="ARBA" id="ARBA00023001"/>
    </source>
</evidence>
<keyword evidence="5" id="KW-0472">Membrane</keyword>
<dbReference type="Proteomes" id="UP000332933">
    <property type="component" value="Unassembled WGS sequence"/>
</dbReference>
<evidence type="ECO:0000256" key="2">
    <source>
        <dbReference type="ARBA" id="ARBA00023277"/>
    </source>
</evidence>
<dbReference type="Gene3D" id="3.20.20.80">
    <property type="entry name" value="Glycosidases"/>
    <property type="match status" value="1"/>
</dbReference>
<evidence type="ECO:0000256" key="3">
    <source>
        <dbReference type="ARBA" id="ARBA00023326"/>
    </source>
</evidence>
<organism evidence="7 8">
    <name type="scientific">Aphanomyces stellatus</name>
    <dbReference type="NCBI Taxonomy" id="120398"/>
    <lineage>
        <taxon>Eukaryota</taxon>
        <taxon>Sar</taxon>
        <taxon>Stramenopiles</taxon>
        <taxon>Oomycota</taxon>
        <taxon>Saprolegniomycetes</taxon>
        <taxon>Saprolegniales</taxon>
        <taxon>Verrucalvaceae</taxon>
        <taxon>Aphanomyces</taxon>
    </lineage>
</organism>
<keyword evidence="5" id="KW-1133">Transmembrane helix</keyword>
<dbReference type="AlphaFoldDB" id="A0A485KIR4"/>
<gene>
    <name evidence="7" type="primary">Aste57867_7747</name>
    <name evidence="6" type="ORF">As57867_007718</name>
    <name evidence="7" type="ORF">ASTE57867_7747</name>
</gene>
<accession>A0A485KIR4</accession>
<evidence type="ECO:0000256" key="4">
    <source>
        <dbReference type="SAM" id="MobiDB-lite"/>
    </source>
</evidence>
<keyword evidence="3" id="KW-0624">Polysaccharide degradation</keyword>
<feature type="transmembrane region" description="Helical" evidence="5">
    <location>
        <begin position="36"/>
        <end position="60"/>
    </location>
</feature>
<evidence type="ECO:0000313" key="6">
    <source>
        <dbReference type="EMBL" id="KAF0702797.1"/>
    </source>
</evidence>
<evidence type="ECO:0000313" key="7">
    <source>
        <dbReference type="EMBL" id="VFT84647.1"/>
    </source>
</evidence>
<keyword evidence="2" id="KW-0119">Carbohydrate metabolism</keyword>
<protein>
    <submittedName>
        <fullName evidence="7">Aste57867_7747 protein</fullName>
    </submittedName>
</protein>
<dbReference type="InterPro" id="IPR017853">
    <property type="entry name" value="GH"/>
</dbReference>
<keyword evidence="8" id="KW-1185">Reference proteome</keyword>
<dbReference type="GO" id="GO:0030245">
    <property type="term" value="P:cellulose catabolic process"/>
    <property type="evidence" value="ECO:0007669"/>
    <property type="project" value="UniProtKB-KW"/>
</dbReference>
<dbReference type="EMBL" id="VJMH01004501">
    <property type="protein sequence ID" value="KAF0702797.1"/>
    <property type="molecule type" value="Genomic_DNA"/>
</dbReference>
<feature type="region of interest" description="Disordered" evidence="4">
    <location>
        <begin position="1"/>
        <end position="24"/>
    </location>
</feature>
<name>A0A485KIR4_9STRA</name>
<proteinExistence type="predicted"/>
<reference evidence="7 8" key="1">
    <citation type="submission" date="2019-03" db="EMBL/GenBank/DDBJ databases">
        <authorList>
            <person name="Gaulin E."/>
            <person name="Dumas B."/>
        </authorList>
    </citation>
    <scope>NUCLEOTIDE SEQUENCE [LARGE SCALE GENOMIC DNA]</scope>
    <source>
        <strain evidence="7">CBS 568.67</strain>
    </source>
</reference>
<dbReference type="PANTHER" id="PTHR35923">
    <property type="entry name" value="MAJOR EXTRACELLULAR ENDOGLUCANASE"/>
    <property type="match status" value="1"/>
</dbReference>
<dbReference type="EMBL" id="CAADRA010004519">
    <property type="protein sequence ID" value="VFT84647.1"/>
    <property type="molecule type" value="Genomic_DNA"/>
</dbReference>
<keyword evidence="1" id="KW-0136">Cellulose degradation</keyword>
<dbReference type="OrthoDB" id="442731at2759"/>
<evidence type="ECO:0000313" key="8">
    <source>
        <dbReference type="Proteomes" id="UP000332933"/>
    </source>
</evidence>
<dbReference type="SUPFAM" id="SSF51445">
    <property type="entry name" value="(Trans)glycosidases"/>
    <property type="match status" value="1"/>
</dbReference>
<evidence type="ECO:0000256" key="5">
    <source>
        <dbReference type="SAM" id="Phobius"/>
    </source>
</evidence>
<reference evidence="6" key="2">
    <citation type="submission" date="2019-06" db="EMBL/GenBank/DDBJ databases">
        <title>Genomics analysis of Aphanomyces spp. identifies a new class of oomycete effector associated with host adaptation.</title>
        <authorList>
            <person name="Gaulin E."/>
        </authorList>
    </citation>
    <scope>NUCLEOTIDE SEQUENCE</scope>
    <source>
        <strain evidence="6">CBS 578.67</strain>
    </source>
</reference>